<comment type="caution">
    <text evidence="2">The sequence shown here is derived from an EMBL/GenBank/DDBJ whole genome shotgun (WGS) entry which is preliminary data.</text>
</comment>
<dbReference type="EMBL" id="SNRY01005394">
    <property type="protein sequence ID" value="KAA6315075.1"/>
    <property type="molecule type" value="Genomic_DNA"/>
</dbReference>
<reference evidence="2" key="1">
    <citation type="submission" date="2019-03" db="EMBL/GenBank/DDBJ databases">
        <title>Single cell metagenomics reveals metabolic interactions within the superorganism composed of flagellate Streblomastix strix and complex community of Bacteroidetes bacteria on its surface.</title>
        <authorList>
            <person name="Treitli S.C."/>
            <person name="Kolisko M."/>
            <person name="Husnik F."/>
            <person name="Keeling P."/>
            <person name="Hampl V."/>
        </authorList>
    </citation>
    <scope>NUCLEOTIDE SEQUENCE</scope>
    <source>
        <strain evidence="2">STM</strain>
    </source>
</reference>
<feature type="non-terminal residue" evidence="2">
    <location>
        <position position="1"/>
    </location>
</feature>
<dbReference type="AlphaFoldDB" id="A0A5J4PZZ1"/>
<accession>A0A5J4PZZ1</accession>
<dbReference type="Gene3D" id="1.10.10.1650">
    <property type="match status" value="1"/>
</dbReference>
<dbReference type="InterPro" id="IPR049280">
    <property type="entry name" value="DUF6852"/>
</dbReference>
<gene>
    <name evidence="2" type="ORF">EZS27_034410</name>
</gene>
<organism evidence="2">
    <name type="scientific">termite gut metagenome</name>
    <dbReference type="NCBI Taxonomy" id="433724"/>
    <lineage>
        <taxon>unclassified sequences</taxon>
        <taxon>metagenomes</taxon>
        <taxon>organismal metagenomes</taxon>
    </lineage>
</organism>
<evidence type="ECO:0000259" key="1">
    <source>
        <dbReference type="Pfam" id="PF21186"/>
    </source>
</evidence>
<proteinExistence type="predicted"/>
<sequence>NEKITSLSDIAIYTDEGEVPLKDVLTSIKEKENGEIISFDVKKATSEELHTYMEKVLPNFDRERVYIADIKKLFSWYNILITNDITDFKAEDIKTE</sequence>
<feature type="domain" description="DUF6852" evidence="1">
    <location>
        <begin position="10"/>
        <end position="80"/>
    </location>
</feature>
<protein>
    <recommendedName>
        <fullName evidence="1">DUF6852 domain-containing protein</fullName>
    </recommendedName>
</protein>
<dbReference type="Pfam" id="PF21186">
    <property type="entry name" value="DUF6852"/>
    <property type="match status" value="1"/>
</dbReference>
<dbReference type="InterPro" id="IPR049281">
    <property type="entry name" value="BVU_3817-like_C_sf"/>
</dbReference>
<evidence type="ECO:0000313" key="2">
    <source>
        <dbReference type="EMBL" id="KAA6315075.1"/>
    </source>
</evidence>
<name>A0A5J4PZZ1_9ZZZZ</name>